<dbReference type="Pfam" id="PF21981">
    <property type="entry name" value="RecX_HTH3"/>
    <property type="match status" value="1"/>
</dbReference>
<dbReference type="Pfam" id="PF02631">
    <property type="entry name" value="RecX_HTH2"/>
    <property type="match status" value="1"/>
</dbReference>
<comment type="caution">
    <text evidence="9">The sequence shown here is derived from an EMBL/GenBank/DDBJ whole genome shotgun (WGS) entry which is preliminary data.</text>
</comment>
<dbReference type="GO" id="GO:0006282">
    <property type="term" value="P:regulation of DNA repair"/>
    <property type="evidence" value="ECO:0007669"/>
    <property type="project" value="UniProtKB-UniRule"/>
</dbReference>
<accession>A0AAW9QJG8</accession>
<dbReference type="Proteomes" id="UP001336250">
    <property type="component" value="Unassembled WGS sequence"/>
</dbReference>
<gene>
    <name evidence="5 9" type="primary">recX</name>
    <name evidence="9" type="ORF">V4F39_14860</name>
</gene>
<keyword evidence="4 5" id="KW-0963">Cytoplasm</keyword>
<dbReference type="PANTHER" id="PTHR33602">
    <property type="entry name" value="REGULATORY PROTEIN RECX FAMILY PROTEIN"/>
    <property type="match status" value="1"/>
</dbReference>
<dbReference type="InterPro" id="IPR036388">
    <property type="entry name" value="WH-like_DNA-bd_sf"/>
</dbReference>
<evidence type="ECO:0000313" key="10">
    <source>
        <dbReference type="Proteomes" id="UP001336250"/>
    </source>
</evidence>
<feature type="domain" description="RecX first three-helical" evidence="8">
    <location>
        <begin position="10"/>
        <end position="36"/>
    </location>
</feature>
<dbReference type="InterPro" id="IPR053924">
    <property type="entry name" value="RecX_HTH_2nd"/>
</dbReference>
<comment type="function">
    <text evidence="5">Modulates RecA activity.</text>
</comment>
<feature type="domain" description="RecX second three-helical" evidence="6">
    <location>
        <begin position="71"/>
        <end position="102"/>
    </location>
</feature>
<evidence type="ECO:0000313" key="9">
    <source>
        <dbReference type="EMBL" id="MEF7615200.1"/>
    </source>
</evidence>
<dbReference type="HAMAP" id="MF_01114">
    <property type="entry name" value="RecX"/>
    <property type="match status" value="1"/>
</dbReference>
<evidence type="ECO:0000256" key="5">
    <source>
        <dbReference type="HAMAP-Rule" id="MF_01114"/>
    </source>
</evidence>
<name>A0AAW9QJG8_9BURK</name>
<protein>
    <recommendedName>
        <fullName evidence="3 5">Regulatory protein RecX</fullName>
    </recommendedName>
</protein>
<dbReference type="PANTHER" id="PTHR33602:SF1">
    <property type="entry name" value="REGULATORY PROTEIN RECX FAMILY PROTEIN"/>
    <property type="match status" value="1"/>
</dbReference>
<evidence type="ECO:0000259" key="6">
    <source>
        <dbReference type="Pfam" id="PF02631"/>
    </source>
</evidence>
<dbReference type="InterPro" id="IPR003783">
    <property type="entry name" value="Regulatory_RecX"/>
</dbReference>
<comment type="subcellular location">
    <subcellularLocation>
        <location evidence="1 5">Cytoplasm</location>
    </subcellularLocation>
</comment>
<dbReference type="AlphaFoldDB" id="A0AAW9QJG8"/>
<evidence type="ECO:0000259" key="7">
    <source>
        <dbReference type="Pfam" id="PF21981"/>
    </source>
</evidence>
<dbReference type="InterPro" id="IPR053926">
    <property type="entry name" value="RecX_HTH_1st"/>
</dbReference>
<keyword evidence="10" id="KW-1185">Reference proteome</keyword>
<dbReference type="RefSeq" id="WP_332290339.1">
    <property type="nucleotide sequence ID" value="NZ_JAZIBG010000028.1"/>
</dbReference>
<dbReference type="Pfam" id="PF21982">
    <property type="entry name" value="RecX_HTH1"/>
    <property type="match status" value="1"/>
</dbReference>
<evidence type="ECO:0000256" key="3">
    <source>
        <dbReference type="ARBA" id="ARBA00018111"/>
    </source>
</evidence>
<sequence>MPAPARISLKARALQLLAQREHSRSELRRKLMRHAVEACNAVAATGEEASSAPGPCLDKLLDWLEAHRYLSEERFVESRVHARSPRFGNLRIQQELARHGVALDSTAATQLQLTEFERAQAVWRRKFGSPATDAAQRAKQMRFLAGRGFSGDVIRRVVRGGDGE</sequence>
<comment type="similarity">
    <text evidence="2 5">Belongs to the RecX family.</text>
</comment>
<organism evidence="9 10">
    <name type="scientific">Aquincola agrisoli</name>
    <dbReference type="NCBI Taxonomy" id="3119538"/>
    <lineage>
        <taxon>Bacteria</taxon>
        <taxon>Pseudomonadati</taxon>
        <taxon>Pseudomonadota</taxon>
        <taxon>Betaproteobacteria</taxon>
        <taxon>Burkholderiales</taxon>
        <taxon>Sphaerotilaceae</taxon>
        <taxon>Aquincola</taxon>
    </lineage>
</organism>
<dbReference type="EMBL" id="JAZIBG010000028">
    <property type="protein sequence ID" value="MEF7615200.1"/>
    <property type="molecule type" value="Genomic_DNA"/>
</dbReference>
<evidence type="ECO:0000256" key="1">
    <source>
        <dbReference type="ARBA" id="ARBA00004496"/>
    </source>
</evidence>
<evidence type="ECO:0000256" key="2">
    <source>
        <dbReference type="ARBA" id="ARBA00009695"/>
    </source>
</evidence>
<feature type="domain" description="RecX third three-helical" evidence="7">
    <location>
        <begin position="115"/>
        <end position="158"/>
    </location>
</feature>
<dbReference type="GO" id="GO:0005737">
    <property type="term" value="C:cytoplasm"/>
    <property type="evidence" value="ECO:0007669"/>
    <property type="project" value="UniProtKB-SubCell"/>
</dbReference>
<dbReference type="InterPro" id="IPR053925">
    <property type="entry name" value="RecX_HTH_3rd"/>
</dbReference>
<evidence type="ECO:0000256" key="4">
    <source>
        <dbReference type="ARBA" id="ARBA00022490"/>
    </source>
</evidence>
<proteinExistence type="inferred from homology"/>
<dbReference type="Gene3D" id="1.10.10.10">
    <property type="entry name" value="Winged helix-like DNA-binding domain superfamily/Winged helix DNA-binding domain"/>
    <property type="match status" value="3"/>
</dbReference>
<dbReference type="NCBIfam" id="NF001055">
    <property type="entry name" value="PRK00117.2-5"/>
    <property type="match status" value="1"/>
</dbReference>
<reference evidence="9 10" key="1">
    <citation type="submission" date="2024-02" db="EMBL/GenBank/DDBJ databases">
        <title>Genome sequence of Aquincola sp. MAHUQ-54.</title>
        <authorList>
            <person name="Huq M.A."/>
        </authorList>
    </citation>
    <scope>NUCLEOTIDE SEQUENCE [LARGE SCALE GENOMIC DNA]</scope>
    <source>
        <strain evidence="9 10">MAHUQ-54</strain>
    </source>
</reference>
<evidence type="ECO:0000259" key="8">
    <source>
        <dbReference type="Pfam" id="PF21982"/>
    </source>
</evidence>